<dbReference type="EMBL" id="CP053564">
    <property type="protein sequence ID" value="QJY48305.1"/>
    <property type="molecule type" value="Genomic_DNA"/>
</dbReference>
<evidence type="ECO:0008006" key="4">
    <source>
        <dbReference type="Google" id="ProtNLM"/>
    </source>
</evidence>
<dbReference type="Proteomes" id="UP000505377">
    <property type="component" value="Chromosome"/>
</dbReference>
<evidence type="ECO:0000313" key="2">
    <source>
        <dbReference type="EMBL" id="QJY48305.1"/>
    </source>
</evidence>
<dbReference type="AlphaFoldDB" id="A0A6M6JLW1"/>
<reference evidence="2 3" key="1">
    <citation type="submission" date="2020-05" db="EMBL/GenBank/DDBJ databases">
        <authorList>
            <person name="Mo P."/>
        </authorList>
    </citation>
    <scope>NUCLEOTIDE SEQUENCE [LARGE SCALE GENOMIC DNA]</scope>
    <source>
        <strain evidence="2 3">Gen01</strain>
    </source>
</reference>
<keyword evidence="1" id="KW-0732">Signal</keyword>
<feature type="chain" id="PRO_5026949781" description="Lipoprotein" evidence="1">
    <location>
        <begin position="29"/>
        <end position="112"/>
    </location>
</feature>
<sequence>MSRTRTSPIARGVLAVLVVLLTATGCGAGGSNTDCGLNGCTVTFPRSGDASVSVLGVTAQLIGVDAGAATIQVAGQTVTVPVGGETQVQGFAVGVQSVTDTEVVVLVRPGAQ</sequence>
<name>A0A6M6JLW1_9PSEU</name>
<keyword evidence="3" id="KW-1185">Reference proteome</keyword>
<feature type="signal peptide" evidence="1">
    <location>
        <begin position="1"/>
        <end position="28"/>
    </location>
</feature>
<accession>A0A6M6JLW1</accession>
<evidence type="ECO:0000256" key="1">
    <source>
        <dbReference type="SAM" id="SignalP"/>
    </source>
</evidence>
<dbReference type="KEGG" id="pbro:HOP40_22990"/>
<organism evidence="2 3">
    <name type="scientific">Pseudonocardia broussonetiae</name>
    <dbReference type="NCBI Taxonomy" id="2736640"/>
    <lineage>
        <taxon>Bacteria</taxon>
        <taxon>Bacillati</taxon>
        <taxon>Actinomycetota</taxon>
        <taxon>Actinomycetes</taxon>
        <taxon>Pseudonocardiales</taxon>
        <taxon>Pseudonocardiaceae</taxon>
        <taxon>Pseudonocardia</taxon>
    </lineage>
</organism>
<dbReference type="PROSITE" id="PS51257">
    <property type="entry name" value="PROKAR_LIPOPROTEIN"/>
    <property type="match status" value="1"/>
</dbReference>
<gene>
    <name evidence="2" type="ORF">HOP40_22990</name>
</gene>
<dbReference type="RefSeq" id="WP_172161863.1">
    <property type="nucleotide sequence ID" value="NZ_CP053564.1"/>
</dbReference>
<protein>
    <recommendedName>
        <fullName evidence="4">Lipoprotein</fullName>
    </recommendedName>
</protein>
<evidence type="ECO:0000313" key="3">
    <source>
        <dbReference type="Proteomes" id="UP000505377"/>
    </source>
</evidence>
<proteinExistence type="predicted"/>